<reference evidence="4 5" key="1">
    <citation type="submission" date="2024-02" db="EMBL/GenBank/DDBJ databases">
        <title>A Gaetbulibacter species isolated from tidal flats and genomic insights of their niches.</title>
        <authorList>
            <person name="Ye Y."/>
        </authorList>
    </citation>
    <scope>NUCLEOTIDE SEQUENCE [LARGE SCALE GENOMIC DNA]</scope>
    <source>
        <strain evidence="4 5">KYW382</strain>
    </source>
</reference>
<dbReference type="InterPro" id="IPR029041">
    <property type="entry name" value="FAD-linked_oxidoreductase-like"/>
</dbReference>
<dbReference type="Pfam" id="PF01619">
    <property type="entry name" value="Pro_dh"/>
    <property type="match status" value="1"/>
</dbReference>
<dbReference type="PANTHER" id="PTHR13914:SF0">
    <property type="entry name" value="PROLINE DEHYDROGENASE 1, MITOCHONDRIAL"/>
    <property type="match status" value="1"/>
</dbReference>
<feature type="region of interest" description="Disordered" evidence="2">
    <location>
        <begin position="372"/>
        <end position="397"/>
    </location>
</feature>
<organism evidence="4 5">
    <name type="scientific">Gaetbulibacter aestuarii</name>
    <dbReference type="NCBI Taxonomy" id="1502358"/>
    <lineage>
        <taxon>Bacteria</taxon>
        <taxon>Pseudomonadati</taxon>
        <taxon>Bacteroidota</taxon>
        <taxon>Flavobacteriia</taxon>
        <taxon>Flavobacteriales</taxon>
        <taxon>Flavobacteriaceae</taxon>
        <taxon>Gaetbulibacter</taxon>
    </lineage>
</organism>
<name>A0ABW7N3H0_9FLAO</name>
<keyword evidence="1" id="KW-0560">Oxidoreductase</keyword>
<feature type="compositionally biased region" description="Basic and acidic residues" evidence="2">
    <location>
        <begin position="382"/>
        <end position="397"/>
    </location>
</feature>
<comment type="caution">
    <text evidence="4">The sequence shown here is derived from an EMBL/GenBank/DDBJ whole genome shotgun (WGS) entry which is preliminary data.</text>
</comment>
<accession>A0ABW7N3H0</accession>
<gene>
    <name evidence="4" type="ORF">V8G58_12285</name>
</gene>
<proteinExistence type="predicted"/>
<dbReference type="PANTHER" id="PTHR13914">
    <property type="entry name" value="PROLINE OXIDASE"/>
    <property type="match status" value="1"/>
</dbReference>
<dbReference type="SUPFAM" id="SSF51730">
    <property type="entry name" value="FAD-linked oxidoreductase"/>
    <property type="match status" value="1"/>
</dbReference>
<keyword evidence="5" id="KW-1185">Reference proteome</keyword>
<evidence type="ECO:0000313" key="5">
    <source>
        <dbReference type="Proteomes" id="UP001610100"/>
    </source>
</evidence>
<protein>
    <submittedName>
        <fullName evidence="4">Proline dehydrogenase family protein</fullName>
    </submittedName>
</protein>
<dbReference type="Gene3D" id="3.20.20.220">
    <property type="match status" value="1"/>
</dbReference>
<feature type="domain" description="Proline dehydrogenase" evidence="3">
    <location>
        <begin position="78"/>
        <end position="374"/>
    </location>
</feature>
<dbReference type="InterPro" id="IPR015659">
    <property type="entry name" value="Proline_oxidase"/>
</dbReference>
<dbReference type="Proteomes" id="UP001610100">
    <property type="component" value="Unassembled WGS sequence"/>
</dbReference>
<evidence type="ECO:0000256" key="1">
    <source>
        <dbReference type="ARBA" id="ARBA00023002"/>
    </source>
</evidence>
<dbReference type="EMBL" id="JBAWKB010000004">
    <property type="protein sequence ID" value="MFH6772712.1"/>
    <property type="molecule type" value="Genomic_DNA"/>
</dbReference>
<dbReference type="RefSeq" id="WP_344741845.1">
    <property type="nucleotide sequence ID" value="NZ_BAABAY010000006.1"/>
</dbReference>
<evidence type="ECO:0000256" key="2">
    <source>
        <dbReference type="SAM" id="MobiDB-lite"/>
    </source>
</evidence>
<sequence>MNTDLIFDNTEVAFALKTDAELERAYYLFKMISIEPLVKIGSIATNLAIKAHLPIEGLIRSTVFDHFCGGVNEDDCLPVIKRMYEKGVSSVLDFSAEGKENEAEFDSAVRVTLKIIDFAEDIKAMPIAVFKPTGFGRFKLYEKVSTGATLTAKEQAEWDRVVNRFDTICKHGKKKDVAILIDAEETWMQKAADDLVSEMMRKYNTEKPIVFNTLQMYRHDRMAFLRKEHDDAKAQGYYLGYKIVRGAYMEKENDRAEEKGYTTPICGSKSATDENFNAALRYILDNLDTISLFSGTHNEDSCYLAMRIMEEKGVANNDKRVWFGQLYGMSDHISFNLADHGYNVAKYVPFGPVRDVMPYLIRRAEENTSVAGQTGRELALLSKEKERRKEARREKAV</sequence>
<evidence type="ECO:0000259" key="3">
    <source>
        <dbReference type="Pfam" id="PF01619"/>
    </source>
</evidence>
<dbReference type="InterPro" id="IPR002872">
    <property type="entry name" value="Proline_DH_dom"/>
</dbReference>
<evidence type="ECO:0000313" key="4">
    <source>
        <dbReference type="EMBL" id="MFH6772712.1"/>
    </source>
</evidence>